<dbReference type="HOGENOM" id="CLU_2946240_0_0_1"/>
<dbReference type="Gramene" id="PGSC0003DMT400050695">
    <property type="protein sequence ID" value="PGSC0003DMT400050695"/>
    <property type="gene ID" value="PGSC0003DMG400019688"/>
</dbReference>
<proteinExistence type="predicted"/>
<sequence>MTFLYFTRYKHWGQASPWLGRINPLDQEMPINGDDKFFPTSGNDLKPEVVNSSRKYRVLA</sequence>
<reference evidence="2" key="1">
    <citation type="journal article" date="2011" name="Nature">
        <title>Genome sequence and analysis of the tuber crop potato.</title>
        <authorList>
            <consortium name="The Potato Genome Sequencing Consortium"/>
        </authorList>
    </citation>
    <scope>NUCLEOTIDE SEQUENCE [LARGE SCALE GENOMIC DNA]</scope>
    <source>
        <strain evidence="2">cv. DM1-3 516 R44</strain>
    </source>
</reference>
<organism evidence="1 2">
    <name type="scientific">Solanum tuberosum</name>
    <name type="common">Potato</name>
    <dbReference type="NCBI Taxonomy" id="4113"/>
    <lineage>
        <taxon>Eukaryota</taxon>
        <taxon>Viridiplantae</taxon>
        <taxon>Streptophyta</taxon>
        <taxon>Embryophyta</taxon>
        <taxon>Tracheophyta</taxon>
        <taxon>Spermatophyta</taxon>
        <taxon>Magnoliopsida</taxon>
        <taxon>eudicotyledons</taxon>
        <taxon>Gunneridae</taxon>
        <taxon>Pentapetalae</taxon>
        <taxon>asterids</taxon>
        <taxon>lamiids</taxon>
        <taxon>Solanales</taxon>
        <taxon>Solanaceae</taxon>
        <taxon>Solanoideae</taxon>
        <taxon>Solaneae</taxon>
        <taxon>Solanum</taxon>
    </lineage>
</organism>
<dbReference type="EnsemblPlants" id="PGSC0003DMT400050698">
    <property type="protein sequence ID" value="PGSC0003DMT400050698"/>
    <property type="gene ID" value="PGSC0003DMG400019688"/>
</dbReference>
<dbReference type="Proteomes" id="UP000011115">
    <property type="component" value="Unassembled WGS sequence"/>
</dbReference>
<dbReference type="AlphaFoldDB" id="M1BQP5"/>
<keyword evidence="2" id="KW-1185">Reference proteome</keyword>
<dbReference type="Gramene" id="PGSC0003DMT400050697">
    <property type="protein sequence ID" value="PGSC0003DMT400050697"/>
    <property type="gene ID" value="PGSC0003DMG400019688"/>
</dbReference>
<dbReference type="EnsemblPlants" id="PGSC0003DMT400050697">
    <property type="protein sequence ID" value="PGSC0003DMT400050697"/>
    <property type="gene ID" value="PGSC0003DMG400019688"/>
</dbReference>
<reference evidence="1" key="2">
    <citation type="submission" date="2015-06" db="UniProtKB">
        <authorList>
            <consortium name="EnsemblPlants"/>
        </authorList>
    </citation>
    <scope>IDENTIFICATION</scope>
    <source>
        <strain evidence="1">DM1-3 516 R44</strain>
    </source>
</reference>
<evidence type="ECO:0000313" key="2">
    <source>
        <dbReference type="Proteomes" id="UP000011115"/>
    </source>
</evidence>
<dbReference type="EnsemblPlants" id="PGSC0003DMT400050695">
    <property type="protein sequence ID" value="PGSC0003DMT400050695"/>
    <property type="gene ID" value="PGSC0003DMG400019688"/>
</dbReference>
<protein>
    <submittedName>
        <fullName evidence="1">SEN1</fullName>
    </submittedName>
</protein>
<dbReference type="EnsemblPlants" id="PGSC0003DMT400050696">
    <property type="protein sequence ID" value="PGSC0003DMT400050696"/>
    <property type="gene ID" value="PGSC0003DMG400019688"/>
</dbReference>
<name>M1BQP5_SOLTU</name>
<accession>M1BQP5</accession>
<dbReference type="Gramene" id="PGSC0003DMT400050698">
    <property type="protein sequence ID" value="PGSC0003DMT400050698"/>
    <property type="gene ID" value="PGSC0003DMG400019688"/>
</dbReference>
<dbReference type="Gramene" id="PGSC0003DMT400050696">
    <property type="protein sequence ID" value="PGSC0003DMT400050696"/>
    <property type="gene ID" value="PGSC0003DMG400019688"/>
</dbReference>
<evidence type="ECO:0000313" key="1">
    <source>
        <dbReference type="EnsemblPlants" id="PGSC0003DMT400050696"/>
    </source>
</evidence>
<dbReference type="ExpressionAtlas" id="M1BQP5">
    <property type="expression patterns" value="baseline"/>
</dbReference>